<comment type="caution">
    <text evidence="1">The sequence shown here is derived from an EMBL/GenBank/DDBJ whole genome shotgun (WGS) entry which is preliminary data.</text>
</comment>
<gene>
    <name evidence="1" type="ORF">ACFQ14_15375</name>
</gene>
<accession>A0ABW3FH28</accession>
<dbReference type="EMBL" id="JBHTJV010000025">
    <property type="protein sequence ID" value="MFD0917784.1"/>
    <property type="molecule type" value="Genomic_DNA"/>
</dbReference>
<organism evidence="1 2">
    <name type="scientific">Pseudahrensia aquimaris</name>
    <dbReference type="NCBI Taxonomy" id="744461"/>
    <lineage>
        <taxon>Bacteria</taxon>
        <taxon>Pseudomonadati</taxon>
        <taxon>Pseudomonadota</taxon>
        <taxon>Alphaproteobacteria</taxon>
        <taxon>Hyphomicrobiales</taxon>
        <taxon>Ahrensiaceae</taxon>
        <taxon>Pseudahrensia</taxon>
    </lineage>
</organism>
<name>A0ABW3FH28_9HYPH</name>
<sequence>MDEIIEDETGRIAAVFDDRIGNNTVLAADIAAIMGDDDTIDDMEFVEDIGPPEIEPLVQVVDDSTAGDFDVIEAIRDAPPEFVADNEIAEAFESILQSNGVDDDEIEEILALDVNAAALNTAVEDEAVPTALTTTDITDQIDEGPTTALDNFVDDDNADVAIDPELLANSQMDVGVEAQSGVLTDDTDAAADTAGMDACPMMGDMSDDTATGDMMTVDVADMDAETPADDASAGDDTAIDSSDGDVVMTADDAAVTTTDSDPAADMMADGCDLDSVDWTTPGANGLSALGEVVQAIQELIDQTGDLFARLEDSPCFSPCDAAADALANDMADLMQMDALADADLGGTDDDMMG</sequence>
<evidence type="ECO:0000313" key="1">
    <source>
        <dbReference type="EMBL" id="MFD0917784.1"/>
    </source>
</evidence>
<protein>
    <submittedName>
        <fullName evidence="1">Uncharacterized protein</fullName>
    </submittedName>
</protein>
<reference evidence="2" key="1">
    <citation type="journal article" date="2019" name="Int. J. Syst. Evol. Microbiol.">
        <title>The Global Catalogue of Microorganisms (GCM) 10K type strain sequencing project: providing services to taxonomists for standard genome sequencing and annotation.</title>
        <authorList>
            <consortium name="The Broad Institute Genomics Platform"/>
            <consortium name="The Broad Institute Genome Sequencing Center for Infectious Disease"/>
            <person name="Wu L."/>
            <person name="Ma J."/>
        </authorList>
    </citation>
    <scope>NUCLEOTIDE SEQUENCE [LARGE SCALE GENOMIC DNA]</scope>
    <source>
        <strain evidence="2">CCUG 60023</strain>
    </source>
</reference>
<dbReference type="Proteomes" id="UP001597101">
    <property type="component" value="Unassembled WGS sequence"/>
</dbReference>
<proteinExistence type="predicted"/>
<evidence type="ECO:0000313" key="2">
    <source>
        <dbReference type="Proteomes" id="UP001597101"/>
    </source>
</evidence>
<dbReference type="RefSeq" id="WP_377213635.1">
    <property type="nucleotide sequence ID" value="NZ_JBHTJV010000025.1"/>
</dbReference>
<keyword evidence="2" id="KW-1185">Reference proteome</keyword>